<dbReference type="GO" id="GO:0043565">
    <property type="term" value="F:sequence-specific DNA binding"/>
    <property type="evidence" value="ECO:0007669"/>
    <property type="project" value="InterPro"/>
</dbReference>
<dbReference type="GO" id="GO:0003700">
    <property type="term" value="F:DNA-binding transcription factor activity"/>
    <property type="evidence" value="ECO:0007669"/>
    <property type="project" value="InterPro"/>
</dbReference>
<evidence type="ECO:0000313" key="5">
    <source>
        <dbReference type="EMBL" id="SFN51565.1"/>
    </source>
</evidence>
<sequence>MELTDNTKGFKDEFSIIRLDGNMGYNHQPQRTAVNRIYIYQNGIGSVTIDKTSLHLEKYQVLLIAKGQIFLFSEDSSLAGYEITFTDAFWEKAPESASNCKSVLFNLNADNQGLAAEKNDLEELFSISSMLNREFQTENYINKTDALAAYLKIIMIKTANINFSLQERYNNSDRKIYTHFLELVSQNYQKTREVSAYAGFLNITHKQLSGICHKQGGNPPKKIIAGMIINEAKRMLYFSASPVKEIASVLNFSSTEQFSHFFKKQTSLSPQTYRNLGQF</sequence>
<dbReference type="EMBL" id="FOVD01000004">
    <property type="protein sequence ID" value="SFN51565.1"/>
    <property type="molecule type" value="Genomic_DNA"/>
</dbReference>
<keyword evidence="1" id="KW-0805">Transcription regulation</keyword>
<dbReference type="PANTHER" id="PTHR43280:SF32">
    <property type="entry name" value="TRANSCRIPTIONAL REGULATORY PROTEIN"/>
    <property type="match status" value="1"/>
</dbReference>
<dbReference type="InterPro" id="IPR009057">
    <property type="entry name" value="Homeodomain-like_sf"/>
</dbReference>
<keyword evidence="2 5" id="KW-0238">DNA-binding</keyword>
<protein>
    <submittedName>
        <fullName evidence="5">AraC-type DNA-binding protein</fullName>
    </submittedName>
</protein>
<dbReference type="Pfam" id="PF12833">
    <property type="entry name" value="HTH_18"/>
    <property type="match status" value="1"/>
</dbReference>
<dbReference type="Gene3D" id="1.10.10.60">
    <property type="entry name" value="Homeodomain-like"/>
    <property type="match status" value="1"/>
</dbReference>
<evidence type="ECO:0000256" key="2">
    <source>
        <dbReference type="ARBA" id="ARBA00023125"/>
    </source>
</evidence>
<organism evidence="5 6">
    <name type="scientific">Chryseobacterium oleae</name>
    <dbReference type="NCBI Taxonomy" id="491207"/>
    <lineage>
        <taxon>Bacteria</taxon>
        <taxon>Pseudomonadati</taxon>
        <taxon>Bacteroidota</taxon>
        <taxon>Flavobacteriia</taxon>
        <taxon>Flavobacteriales</taxon>
        <taxon>Weeksellaceae</taxon>
        <taxon>Chryseobacterium group</taxon>
        <taxon>Chryseobacterium</taxon>
    </lineage>
</organism>
<reference evidence="6" key="1">
    <citation type="submission" date="2016-10" db="EMBL/GenBank/DDBJ databases">
        <authorList>
            <person name="Varghese N."/>
            <person name="Submissions S."/>
        </authorList>
    </citation>
    <scope>NUCLEOTIDE SEQUENCE [LARGE SCALE GENOMIC DNA]</scope>
    <source>
        <strain evidence="6">DSM 25575</strain>
    </source>
</reference>
<keyword evidence="3" id="KW-0804">Transcription</keyword>
<evidence type="ECO:0000313" key="6">
    <source>
        <dbReference type="Proteomes" id="UP000198769"/>
    </source>
</evidence>
<evidence type="ECO:0000256" key="3">
    <source>
        <dbReference type="ARBA" id="ARBA00023163"/>
    </source>
</evidence>
<dbReference type="OrthoDB" id="931734at2"/>
<proteinExistence type="predicted"/>
<evidence type="ECO:0000256" key="1">
    <source>
        <dbReference type="ARBA" id="ARBA00023015"/>
    </source>
</evidence>
<name>A0A1I4ZMT4_CHROL</name>
<accession>A0A1I4ZMT4</accession>
<dbReference type="PROSITE" id="PS01124">
    <property type="entry name" value="HTH_ARAC_FAMILY_2"/>
    <property type="match status" value="1"/>
</dbReference>
<evidence type="ECO:0000259" key="4">
    <source>
        <dbReference type="PROSITE" id="PS01124"/>
    </source>
</evidence>
<dbReference type="PANTHER" id="PTHR43280">
    <property type="entry name" value="ARAC-FAMILY TRANSCRIPTIONAL REGULATOR"/>
    <property type="match status" value="1"/>
</dbReference>
<dbReference type="RefSeq" id="WP_090025258.1">
    <property type="nucleotide sequence ID" value="NZ_FOVD01000004.1"/>
</dbReference>
<dbReference type="SUPFAM" id="SSF46689">
    <property type="entry name" value="Homeodomain-like"/>
    <property type="match status" value="1"/>
</dbReference>
<keyword evidence="6" id="KW-1185">Reference proteome</keyword>
<dbReference type="InterPro" id="IPR018060">
    <property type="entry name" value="HTH_AraC"/>
</dbReference>
<gene>
    <name evidence="5" type="ORF">SAMN05421594_3105</name>
</gene>
<dbReference type="SMART" id="SM00342">
    <property type="entry name" value="HTH_ARAC"/>
    <property type="match status" value="1"/>
</dbReference>
<dbReference type="Proteomes" id="UP000198769">
    <property type="component" value="Unassembled WGS sequence"/>
</dbReference>
<feature type="domain" description="HTH araC/xylS-type" evidence="4">
    <location>
        <begin position="178"/>
        <end position="276"/>
    </location>
</feature>
<dbReference type="AlphaFoldDB" id="A0A1I4ZMT4"/>